<sequence>MNRKWLYIFLALLLTSGVSAFVYYFTAKAADPPPQAERTVLVNEGKNISEDVHTYHEKLNQYVCYGRADEWSSSEKWKKYAADLTALQHTFQAHAAEAKDGKLKQDLLRAAGFAEQALRTENVKQLITLHRLLHDLDILLNSYPDQLWHVTYLENKQK</sequence>
<keyword evidence="3" id="KW-1185">Reference proteome</keyword>
<gene>
    <name evidence="2" type="ORF">NK662_00035</name>
</gene>
<proteinExistence type="predicted"/>
<dbReference type="AlphaFoldDB" id="A0AA41X5Y6"/>
<evidence type="ECO:0000256" key="1">
    <source>
        <dbReference type="SAM" id="SignalP"/>
    </source>
</evidence>
<keyword evidence="1" id="KW-0732">Signal</keyword>
<accession>A0AA41X5Y6</accession>
<feature type="signal peptide" evidence="1">
    <location>
        <begin position="1"/>
        <end position="20"/>
    </location>
</feature>
<dbReference type="Proteomes" id="UP001156102">
    <property type="component" value="Unassembled WGS sequence"/>
</dbReference>
<dbReference type="EMBL" id="JANCLT010000001">
    <property type="protein sequence ID" value="MCP8966923.1"/>
    <property type="molecule type" value="Genomic_DNA"/>
</dbReference>
<organism evidence="2 3">
    <name type="scientific">Ectobacillus ponti</name>
    <dbReference type="NCBI Taxonomy" id="2961894"/>
    <lineage>
        <taxon>Bacteria</taxon>
        <taxon>Bacillati</taxon>
        <taxon>Bacillota</taxon>
        <taxon>Bacilli</taxon>
        <taxon>Bacillales</taxon>
        <taxon>Bacillaceae</taxon>
        <taxon>Ectobacillus</taxon>
    </lineage>
</organism>
<name>A0AA41X5Y6_9BACI</name>
<evidence type="ECO:0000313" key="2">
    <source>
        <dbReference type="EMBL" id="MCP8966923.1"/>
    </source>
</evidence>
<evidence type="ECO:0000313" key="3">
    <source>
        <dbReference type="Proteomes" id="UP001156102"/>
    </source>
</evidence>
<reference evidence="2" key="1">
    <citation type="submission" date="2022-07" db="EMBL/GenBank/DDBJ databases">
        <authorList>
            <person name="Li W.-J."/>
            <person name="Deng Q.-Q."/>
        </authorList>
    </citation>
    <scope>NUCLEOTIDE SEQUENCE</scope>
    <source>
        <strain evidence="2">SYSU M60031</strain>
    </source>
</reference>
<protein>
    <submittedName>
        <fullName evidence="2">Uncharacterized protein</fullName>
    </submittedName>
</protein>
<feature type="chain" id="PRO_5041412892" evidence="1">
    <location>
        <begin position="21"/>
        <end position="158"/>
    </location>
</feature>
<comment type="caution">
    <text evidence="2">The sequence shown here is derived from an EMBL/GenBank/DDBJ whole genome shotgun (WGS) entry which is preliminary data.</text>
</comment>
<dbReference type="RefSeq" id="WP_254756111.1">
    <property type="nucleotide sequence ID" value="NZ_JANCLT010000001.1"/>
</dbReference>